<dbReference type="OrthoDB" id="9793802at2"/>
<dbReference type="Pfam" id="PF26078">
    <property type="entry name" value="Baseplate_J_M"/>
    <property type="match status" value="1"/>
</dbReference>
<gene>
    <name evidence="2" type="ORF">BX591_1666</name>
</gene>
<feature type="non-terminal residue" evidence="2">
    <location>
        <position position="1"/>
    </location>
</feature>
<evidence type="ECO:0000313" key="3">
    <source>
        <dbReference type="Proteomes" id="UP000248918"/>
    </source>
</evidence>
<dbReference type="EMBL" id="QLTK01000066">
    <property type="protein sequence ID" value="RAS14913.1"/>
    <property type="molecule type" value="Genomic_DNA"/>
</dbReference>
<dbReference type="PANTHER" id="PTHR35862">
    <property type="entry name" value="FELS-2 PROPHAGE PROTEIN"/>
    <property type="match status" value="1"/>
</dbReference>
<dbReference type="RefSeq" id="WP_111935990.1">
    <property type="nucleotide sequence ID" value="NZ_CADFFP010000078.1"/>
</dbReference>
<organism evidence="2 3">
    <name type="scientific">Paraburkholderia bryophila</name>
    <dbReference type="NCBI Taxonomy" id="420952"/>
    <lineage>
        <taxon>Bacteria</taxon>
        <taxon>Pseudomonadati</taxon>
        <taxon>Pseudomonadota</taxon>
        <taxon>Betaproteobacteria</taxon>
        <taxon>Burkholderiales</taxon>
        <taxon>Burkholderiaceae</taxon>
        <taxon>Paraburkholderia</taxon>
    </lineage>
</organism>
<protein>
    <submittedName>
        <fullName evidence="2">Phage-related baseplate assembly protein</fullName>
    </submittedName>
</protein>
<evidence type="ECO:0000259" key="1">
    <source>
        <dbReference type="Pfam" id="PF26078"/>
    </source>
</evidence>
<evidence type="ECO:0000313" key="2">
    <source>
        <dbReference type="EMBL" id="RAS14913.1"/>
    </source>
</evidence>
<sequence>IDLSQLPSPDIVETIDFETLLAERKARLVSLYPVADQTDVAAALELESEPMAILLQENAYREITLRQRVNDAARAVMLAYAMDGDLDQLAALFNIERLTIAPADPANNVPATMEGNTDLRARVQLAPQSFSVAGPEGAYVSHARNADGRVLDASATSPAPCEVLVTVLARDGDGTAPQDLLDTVAANLQADDVRPLTDKVTVQGATIKRYSVVADLVFFSGPDRSVALAEARKRMAKYTSEMRKLGMEITLDGIYAAARPAGVQKVNLISPTAGIAVSKTEAAYCTLIDLRDGGVYANV</sequence>
<dbReference type="PIRSF" id="PIRSF020481">
    <property type="entry name" value="BAP"/>
    <property type="match status" value="1"/>
</dbReference>
<dbReference type="InterPro" id="IPR058531">
    <property type="entry name" value="Baseplate_J_M"/>
</dbReference>
<reference evidence="2 3" key="1">
    <citation type="submission" date="2018-06" db="EMBL/GenBank/DDBJ databases">
        <title>Genomic Encyclopedia of Type Strains, Phase III (KMG-III): the genomes of soil and plant-associated and newly described type strains.</title>
        <authorList>
            <person name="Whitman W."/>
        </authorList>
    </citation>
    <scope>NUCLEOTIDE SEQUENCE [LARGE SCALE GENOMIC DNA]</scope>
    <source>
        <strain evidence="2 3">LMG 23644</strain>
    </source>
</reference>
<feature type="domain" description="Baseplate J-like central" evidence="1">
    <location>
        <begin position="132"/>
        <end position="203"/>
    </location>
</feature>
<accession>A0A329B653</accession>
<dbReference type="AlphaFoldDB" id="A0A329B653"/>
<dbReference type="PANTHER" id="PTHR35862:SF1">
    <property type="entry name" value="FELS-2 PROPHAGE PROTEIN"/>
    <property type="match status" value="1"/>
</dbReference>
<dbReference type="Proteomes" id="UP000248918">
    <property type="component" value="Unassembled WGS sequence"/>
</dbReference>
<name>A0A329B653_9BURK</name>
<comment type="caution">
    <text evidence="2">The sequence shown here is derived from an EMBL/GenBank/DDBJ whole genome shotgun (WGS) entry which is preliminary data.</text>
</comment>
<proteinExistence type="predicted"/>
<dbReference type="InterPro" id="IPR052726">
    <property type="entry name" value="Phage_Baseplate_Hub"/>
</dbReference>
<dbReference type="InterPro" id="IPR014507">
    <property type="entry name" value="Baseplate_assembly_J_pred"/>
</dbReference>